<dbReference type="AlphaFoldDB" id="A0AAE4TSA1"/>
<protein>
    <submittedName>
        <fullName evidence="1">Antitoxin</fullName>
    </submittedName>
</protein>
<comment type="caution">
    <text evidence="1">The sequence shown here is derived from an EMBL/GenBank/DDBJ whole genome shotgun (WGS) entry which is preliminary data.</text>
</comment>
<dbReference type="EMBL" id="JAGQEX010000030">
    <property type="protein sequence ID" value="MDV5977896.1"/>
    <property type="molecule type" value="Genomic_DNA"/>
</dbReference>
<organism evidence="1 2">
    <name type="scientific">Streptococcus canis</name>
    <dbReference type="NCBI Taxonomy" id="1329"/>
    <lineage>
        <taxon>Bacteria</taxon>
        <taxon>Bacillati</taxon>
        <taxon>Bacillota</taxon>
        <taxon>Bacilli</taxon>
        <taxon>Lactobacillales</taxon>
        <taxon>Streptococcaceae</taxon>
        <taxon>Streptococcus</taxon>
    </lineage>
</organism>
<proteinExistence type="predicted"/>
<sequence length="97" mass="10870">MANTQPVNFRADATFYNQTKDLLEGRKVTLSDILNAALRKVATGAVDVDEFVSSDLSDTSYQIAFEDLKKEILLGHKDIQEGRVTSLADVRKEFNFD</sequence>
<accession>A0AAE4TSA1</accession>
<dbReference type="RefSeq" id="WP_317610591.1">
    <property type="nucleotide sequence ID" value="NZ_JAGQEX010000030.1"/>
</dbReference>
<evidence type="ECO:0000313" key="2">
    <source>
        <dbReference type="Proteomes" id="UP001186118"/>
    </source>
</evidence>
<reference evidence="1" key="1">
    <citation type="submission" date="2021-04" db="EMBL/GenBank/DDBJ databases">
        <title>Draft genomes of 20 S. canis strains.</title>
        <authorList>
            <person name="Pagnossin D."/>
            <person name="Weir W."/>
            <person name="Smith A."/>
            <person name="Ure R."/>
            <person name="Oravcova K."/>
        </authorList>
    </citation>
    <scope>NUCLEOTIDE SEQUENCE</scope>
    <source>
        <strain evidence="1">284</strain>
    </source>
</reference>
<name>A0AAE4TSA1_STRCB</name>
<gene>
    <name evidence="1" type="ORF">KB584_10685</name>
</gene>
<dbReference type="Proteomes" id="UP001186118">
    <property type="component" value="Unassembled WGS sequence"/>
</dbReference>
<evidence type="ECO:0000313" key="1">
    <source>
        <dbReference type="EMBL" id="MDV5977896.1"/>
    </source>
</evidence>